<evidence type="ECO:0000256" key="3">
    <source>
        <dbReference type="ARBA" id="ARBA00022806"/>
    </source>
</evidence>
<dbReference type="RefSeq" id="XP_007603991.1">
    <property type="nucleotide sequence ID" value="XM_007603929.1"/>
</dbReference>
<dbReference type="InterPro" id="IPR011545">
    <property type="entry name" value="DEAD/DEAH_box_helicase_dom"/>
</dbReference>
<dbReference type="GO" id="GO:0005524">
    <property type="term" value="F:ATP binding"/>
    <property type="evidence" value="ECO:0007669"/>
    <property type="project" value="UniProtKB-KW"/>
</dbReference>
<evidence type="ECO:0000256" key="4">
    <source>
        <dbReference type="ARBA" id="ARBA00022840"/>
    </source>
</evidence>
<dbReference type="InterPro" id="IPR027417">
    <property type="entry name" value="P-loop_NTPase"/>
</dbReference>
<gene>
    <name evidence="7" type="ORF">VICG_00539</name>
</gene>
<dbReference type="EMBL" id="JH370132">
    <property type="protein sequence ID" value="ELA42440.1"/>
    <property type="molecule type" value="Genomic_DNA"/>
</dbReference>
<evidence type="ECO:0000313" key="8">
    <source>
        <dbReference type="Proteomes" id="UP000011082"/>
    </source>
</evidence>
<dbReference type="SUPFAM" id="SSF52540">
    <property type="entry name" value="P-loop containing nucleoside triphosphate hydrolases"/>
    <property type="match status" value="1"/>
</dbReference>
<feature type="domain" description="Helicase C-terminal" evidence="6">
    <location>
        <begin position="179"/>
        <end position="345"/>
    </location>
</feature>
<sequence>MSLYSYSLQIEKYQEEILKAIEAHKTTIIKGPTGCGKSTFIPFLLKDKVVAIIEPRRIAVTSLYSILAQKIENLGYKMRFSKKCNESTRITIFTDGTFLNNIHDLDYDYIIVDEVHERSVRTDLILSILKTNYKNKLILMSATLNTKKLQDFFKAFVYEIPGEGHPVDVKYLDIPTSDYVTECYLAIKSIIKNRDRAEKKDILVFLPGEEDINDVYKLCKKLPVVVPYKVHSTMNDKDQLKIYEKSDLTKVILSTNICETSLTIPNIKYVIDTGLYKNKTFDRLSFLGIQAISRDSAIQRMGRCNRLGPGVCFRLYVSSQQLPLYCPAILRSDLTTVILFITNLKKNIFTFEFIDYPPIKNIQAAIEFLIDKKCIVILYKNTKV</sequence>
<organism evidence="7 8">
    <name type="scientific">Vittaforma corneae (strain ATCC 50505)</name>
    <name type="common">Microsporidian parasite</name>
    <name type="synonym">Nosema corneum</name>
    <dbReference type="NCBI Taxonomy" id="993615"/>
    <lineage>
        <taxon>Eukaryota</taxon>
        <taxon>Fungi</taxon>
        <taxon>Fungi incertae sedis</taxon>
        <taxon>Microsporidia</taxon>
        <taxon>Nosematidae</taxon>
        <taxon>Vittaforma</taxon>
    </lineage>
</organism>
<dbReference type="OMA" id="PIMFPDF"/>
<reference evidence="8" key="1">
    <citation type="submission" date="2011-05" db="EMBL/GenBank/DDBJ databases">
        <title>The genome sequence of Vittaforma corneae strain ATCC 50505.</title>
        <authorList>
            <consortium name="The Broad Institute Genome Sequencing Platform"/>
            <person name="Cuomo C."/>
            <person name="Didier E."/>
            <person name="Bowers L."/>
            <person name="Young S.K."/>
            <person name="Zeng Q."/>
            <person name="Gargeya S."/>
            <person name="Fitzgerald M."/>
            <person name="Haas B."/>
            <person name="Abouelleil A."/>
            <person name="Alvarado L."/>
            <person name="Arachchi H.M."/>
            <person name="Berlin A."/>
            <person name="Chapman S.B."/>
            <person name="Gearin G."/>
            <person name="Goldberg J."/>
            <person name="Griggs A."/>
            <person name="Gujja S."/>
            <person name="Hansen M."/>
            <person name="Heiman D."/>
            <person name="Howarth C."/>
            <person name="Larimer J."/>
            <person name="Lui A."/>
            <person name="MacDonald P.J.P."/>
            <person name="McCowen C."/>
            <person name="Montmayeur A."/>
            <person name="Murphy C."/>
            <person name="Neiman D."/>
            <person name="Pearson M."/>
            <person name="Priest M."/>
            <person name="Roberts A."/>
            <person name="Saif S."/>
            <person name="Shea T."/>
            <person name="Sisk P."/>
            <person name="Stolte C."/>
            <person name="Sykes S."/>
            <person name="Wortman J."/>
            <person name="Nusbaum C."/>
            <person name="Birren B."/>
        </authorList>
    </citation>
    <scope>NUCLEOTIDE SEQUENCE [LARGE SCALE GENOMIC DNA]</scope>
    <source>
        <strain evidence="8">ATCC 50505</strain>
    </source>
</reference>
<dbReference type="Proteomes" id="UP000011082">
    <property type="component" value="Unassembled WGS sequence"/>
</dbReference>
<dbReference type="HOGENOM" id="CLU_001832_5_7_1"/>
<proteinExistence type="predicted"/>
<dbReference type="CDD" id="cd18791">
    <property type="entry name" value="SF2_C_RHA"/>
    <property type="match status" value="1"/>
</dbReference>
<dbReference type="STRING" id="993615.L2GPK2"/>
<name>L2GPK2_VITCO</name>
<dbReference type="SMART" id="SM00487">
    <property type="entry name" value="DEXDc"/>
    <property type="match status" value="1"/>
</dbReference>
<evidence type="ECO:0008006" key="9">
    <source>
        <dbReference type="Google" id="ProtNLM"/>
    </source>
</evidence>
<dbReference type="PROSITE" id="PS51192">
    <property type="entry name" value="HELICASE_ATP_BIND_1"/>
    <property type="match status" value="1"/>
</dbReference>
<keyword evidence="8" id="KW-1185">Reference proteome</keyword>
<evidence type="ECO:0000256" key="1">
    <source>
        <dbReference type="ARBA" id="ARBA00022741"/>
    </source>
</evidence>
<evidence type="ECO:0000259" key="5">
    <source>
        <dbReference type="PROSITE" id="PS51192"/>
    </source>
</evidence>
<dbReference type="CDD" id="cd17917">
    <property type="entry name" value="DEXHc_RHA-like"/>
    <property type="match status" value="1"/>
</dbReference>
<dbReference type="PANTHER" id="PTHR18934:SF91">
    <property type="entry name" value="PRE-MRNA-SPLICING FACTOR ATP-DEPENDENT RNA HELICASE PRP16"/>
    <property type="match status" value="1"/>
</dbReference>
<evidence type="ECO:0000256" key="2">
    <source>
        <dbReference type="ARBA" id="ARBA00022801"/>
    </source>
</evidence>
<keyword evidence="3" id="KW-0347">Helicase</keyword>
<dbReference type="AlphaFoldDB" id="L2GPK2"/>
<dbReference type="PANTHER" id="PTHR18934">
    <property type="entry name" value="ATP-DEPENDENT RNA HELICASE"/>
    <property type="match status" value="1"/>
</dbReference>
<dbReference type="GO" id="GO:0016787">
    <property type="term" value="F:hydrolase activity"/>
    <property type="evidence" value="ECO:0007669"/>
    <property type="project" value="UniProtKB-KW"/>
</dbReference>
<dbReference type="GeneID" id="19881256"/>
<dbReference type="PROSITE" id="PS51194">
    <property type="entry name" value="HELICASE_CTER"/>
    <property type="match status" value="1"/>
</dbReference>
<dbReference type="Gene3D" id="3.40.50.300">
    <property type="entry name" value="P-loop containing nucleotide triphosphate hydrolases"/>
    <property type="match status" value="2"/>
</dbReference>
<dbReference type="InterPro" id="IPR014001">
    <property type="entry name" value="Helicase_ATP-bd"/>
</dbReference>
<accession>L2GPK2</accession>
<evidence type="ECO:0000259" key="6">
    <source>
        <dbReference type="PROSITE" id="PS51194"/>
    </source>
</evidence>
<dbReference type="InParanoid" id="L2GPK2"/>
<dbReference type="GO" id="GO:0003723">
    <property type="term" value="F:RNA binding"/>
    <property type="evidence" value="ECO:0007669"/>
    <property type="project" value="TreeGrafter"/>
</dbReference>
<protein>
    <recommendedName>
        <fullName evidence="9">ATP-dependent helicase HrpA</fullName>
    </recommendedName>
</protein>
<evidence type="ECO:0000313" key="7">
    <source>
        <dbReference type="EMBL" id="ELA42440.1"/>
    </source>
</evidence>
<dbReference type="Pfam" id="PF00271">
    <property type="entry name" value="Helicase_C"/>
    <property type="match status" value="1"/>
</dbReference>
<dbReference type="Pfam" id="PF00270">
    <property type="entry name" value="DEAD"/>
    <property type="match status" value="1"/>
</dbReference>
<keyword evidence="4" id="KW-0067">ATP-binding</keyword>
<dbReference type="InterPro" id="IPR001650">
    <property type="entry name" value="Helicase_C-like"/>
</dbReference>
<dbReference type="SMART" id="SM00490">
    <property type="entry name" value="HELICc"/>
    <property type="match status" value="1"/>
</dbReference>
<dbReference type="Gene3D" id="1.10.10.2130">
    <property type="entry name" value="DEAH helicase family, winged-helix domain"/>
    <property type="match status" value="1"/>
</dbReference>
<feature type="domain" description="Helicase ATP-binding" evidence="5">
    <location>
        <begin position="18"/>
        <end position="162"/>
    </location>
</feature>
<dbReference type="VEuPathDB" id="MicrosporidiaDB:VICG_00539"/>
<dbReference type="InterPro" id="IPR042035">
    <property type="entry name" value="DEAH_win-hel_dom"/>
</dbReference>
<dbReference type="OrthoDB" id="10253254at2759"/>
<dbReference type="GO" id="GO:0004386">
    <property type="term" value="F:helicase activity"/>
    <property type="evidence" value="ECO:0007669"/>
    <property type="project" value="UniProtKB-KW"/>
</dbReference>
<keyword evidence="1" id="KW-0547">Nucleotide-binding</keyword>
<keyword evidence="2" id="KW-0378">Hydrolase</keyword>